<dbReference type="PANTHER" id="PTHR22911">
    <property type="entry name" value="ACYL-MALONYL CONDENSING ENZYME-RELATED"/>
    <property type="match status" value="1"/>
</dbReference>
<dbReference type="PANTHER" id="PTHR22911:SF6">
    <property type="entry name" value="SOLUTE CARRIER FAMILY 35 MEMBER G1"/>
    <property type="match status" value="1"/>
</dbReference>
<keyword evidence="3 6" id="KW-0812">Transmembrane</keyword>
<evidence type="ECO:0000259" key="7">
    <source>
        <dbReference type="Pfam" id="PF00892"/>
    </source>
</evidence>
<feature type="transmembrane region" description="Helical" evidence="6">
    <location>
        <begin position="168"/>
        <end position="192"/>
    </location>
</feature>
<dbReference type="InterPro" id="IPR037185">
    <property type="entry name" value="EmrE-like"/>
</dbReference>
<evidence type="ECO:0000256" key="5">
    <source>
        <dbReference type="ARBA" id="ARBA00023136"/>
    </source>
</evidence>
<gene>
    <name evidence="8" type="ORF">AIOL_000898</name>
</gene>
<accession>A0A0J9H576</accession>
<evidence type="ECO:0000256" key="3">
    <source>
        <dbReference type="ARBA" id="ARBA00022692"/>
    </source>
</evidence>
<name>A0A0J9H576_9RHOB</name>
<protein>
    <submittedName>
        <fullName evidence="8">Putative membrane protein</fullName>
    </submittedName>
</protein>
<keyword evidence="4 6" id="KW-1133">Transmembrane helix</keyword>
<evidence type="ECO:0000256" key="4">
    <source>
        <dbReference type="ARBA" id="ARBA00022989"/>
    </source>
</evidence>
<proteinExistence type="inferred from homology"/>
<feature type="transmembrane region" description="Helical" evidence="6">
    <location>
        <begin position="259"/>
        <end position="277"/>
    </location>
</feature>
<organism evidence="8 9">
    <name type="scientific">Candidatus Rhodobacter oscarellae</name>
    <dbReference type="NCBI Taxonomy" id="1675527"/>
    <lineage>
        <taxon>Bacteria</taxon>
        <taxon>Pseudomonadati</taxon>
        <taxon>Pseudomonadota</taxon>
        <taxon>Alphaproteobacteria</taxon>
        <taxon>Rhodobacterales</taxon>
        <taxon>Rhodobacter group</taxon>
        <taxon>Rhodobacter</taxon>
    </lineage>
</organism>
<keyword evidence="9" id="KW-1185">Reference proteome</keyword>
<sequence>MIGFSLIAPGMDAFAKLAGAAIPVGETLAFRFGIQALLLLPLALALGLITRQSPNAVLWHFIRAALILLATGFFFTALKVMPIADAIAIFFVEPFILTLFGAVFLGETIGWRRVLACAIGFAGAMLVIRPSFAAFGPVALFPLGTAVTFALYMIVNRRTARDQHPVEIQAWTALAACALILPLLIAFQGSGFQPLDPVMPEGRYWFYLAGVGVIASISHLCVSGALRFAPASTVAPLQYLEIIAATGLGYMIFADLPDTQTFVGIAIIISSGLFVIWRENKAPDMDPTPATRAAPTSPRPGKI</sequence>
<feature type="transmembrane region" description="Helical" evidence="6">
    <location>
        <begin position="61"/>
        <end position="81"/>
    </location>
</feature>
<comment type="similarity">
    <text evidence="2">Belongs to the drug/metabolite transporter (DMT) superfamily. 10 TMS drug/metabolite exporter (DME) (TC 2.A.7.3) family.</text>
</comment>
<reference evidence="8 9" key="1">
    <citation type="submission" date="2015-06" db="EMBL/GenBank/DDBJ databases">
        <title>Draft genome sequence of an Alphaproteobacteria species associated to the Mediterranean sponge Oscarella lobularis.</title>
        <authorList>
            <person name="Jourda C."/>
            <person name="Santini S."/>
            <person name="Claverie J.-M."/>
        </authorList>
    </citation>
    <scope>NUCLEOTIDE SEQUENCE [LARGE SCALE GENOMIC DNA]</scope>
    <source>
        <strain evidence="8">IGS</strain>
    </source>
</reference>
<feature type="domain" description="EamA" evidence="7">
    <location>
        <begin position="10"/>
        <end position="128"/>
    </location>
</feature>
<dbReference type="Gene3D" id="1.10.3730.20">
    <property type="match status" value="1"/>
</dbReference>
<evidence type="ECO:0000256" key="1">
    <source>
        <dbReference type="ARBA" id="ARBA00004141"/>
    </source>
</evidence>
<dbReference type="Proteomes" id="UP000037178">
    <property type="component" value="Unassembled WGS sequence"/>
</dbReference>
<feature type="transmembrane region" description="Helical" evidence="6">
    <location>
        <begin position="30"/>
        <end position="49"/>
    </location>
</feature>
<dbReference type="AlphaFoldDB" id="A0A0J9H576"/>
<evidence type="ECO:0000313" key="9">
    <source>
        <dbReference type="Proteomes" id="UP000037178"/>
    </source>
</evidence>
<dbReference type="GO" id="GO:0016020">
    <property type="term" value="C:membrane"/>
    <property type="evidence" value="ECO:0007669"/>
    <property type="project" value="UniProtKB-SubCell"/>
</dbReference>
<feature type="transmembrane region" description="Helical" evidence="6">
    <location>
        <begin position="113"/>
        <end position="132"/>
    </location>
</feature>
<feature type="transmembrane region" description="Helical" evidence="6">
    <location>
        <begin position="87"/>
        <end position="106"/>
    </location>
</feature>
<evidence type="ECO:0000313" key="8">
    <source>
        <dbReference type="EMBL" id="KMW60733.1"/>
    </source>
</evidence>
<dbReference type="EMBL" id="LFTY01000001">
    <property type="protein sequence ID" value="KMW60733.1"/>
    <property type="molecule type" value="Genomic_DNA"/>
</dbReference>
<keyword evidence="5 6" id="KW-0472">Membrane</keyword>
<feature type="transmembrane region" description="Helical" evidence="6">
    <location>
        <begin position="204"/>
        <end position="222"/>
    </location>
</feature>
<evidence type="ECO:0000256" key="6">
    <source>
        <dbReference type="SAM" id="Phobius"/>
    </source>
</evidence>
<comment type="caution">
    <text evidence="8">The sequence shown here is derived from an EMBL/GenBank/DDBJ whole genome shotgun (WGS) entry which is preliminary data.</text>
</comment>
<dbReference type="SUPFAM" id="SSF103481">
    <property type="entry name" value="Multidrug resistance efflux transporter EmrE"/>
    <property type="match status" value="2"/>
</dbReference>
<dbReference type="Pfam" id="PF00892">
    <property type="entry name" value="EamA"/>
    <property type="match status" value="2"/>
</dbReference>
<feature type="domain" description="EamA" evidence="7">
    <location>
        <begin position="140"/>
        <end position="275"/>
    </location>
</feature>
<dbReference type="InterPro" id="IPR000620">
    <property type="entry name" value="EamA_dom"/>
</dbReference>
<comment type="subcellular location">
    <subcellularLocation>
        <location evidence="1">Membrane</location>
        <topology evidence="1">Multi-pass membrane protein</topology>
    </subcellularLocation>
</comment>
<evidence type="ECO:0000256" key="2">
    <source>
        <dbReference type="ARBA" id="ARBA00009853"/>
    </source>
</evidence>
<dbReference type="PATRIC" id="fig|1675527.3.peg.959"/>
<feature type="transmembrane region" description="Helical" evidence="6">
    <location>
        <begin position="234"/>
        <end position="253"/>
    </location>
</feature>
<feature type="transmembrane region" description="Helical" evidence="6">
    <location>
        <begin position="138"/>
        <end position="156"/>
    </location>
</feature>